<evidence type="ECO:0000313" key="7">
    <source>
        <dbReference type="Proteomes" id="UP000326799"/>
    </source>
</evidence>
<dbReference type="InterPro" id="IPR001138">
    <property type="entry name" value="Zn2Cys6_DnaBD"/>
</dbReference>
<evidence type="ECO:0000256" key="1">
    <source>
        <dbReference type="ARBA" id="ARBA00023015"/>
    </source>
</evidence>
<protein>
    <recommendedName>
        <fullName evidence="5">Zn(2)-C6 fungal-type domain-containing protein</fullName>
    </recommendedName>
</protein>
<evidence type="ECO:0000259" key="5">
    <source>
        <dbReference type="PROSITE" id="PS50048"/>
    </source>
</evidence>
<keyword evidence="3" id="KW-0804">Transcription</keyword>
<organism evidence="6 7">
    <name type="scientific">Aspergillus novoparasiticus</name>
    <dbReference type="NCBI Taxonomy" id="986946"/>
    <lineage>
        <taxon>Eukaryota</taxon>
        <taxon>Fungi</taxon>
        <taxon>Dikarya</taxon>
        <taxon>Ascomycota</taxon>
        <taxon>Pezizomycotina</taxon>
        <taxon>Eurotiomycetes</taxon>
        <taxon>Eurotiomycetidae</taxon>
        <taxon>Eurotiales</taxon>
        <taxon>Aspergillaceae</taxon>
        <taxon>Aspergillus</taxon>
        <taxon>Aspergillus subgen. Circumdati</taxon>
    </lineage>
</organism>
<keyword evidence="2" id="KW-0238">DNA-binding</keyword>
<dbReference type="GO" id="GO:0000981">
    <property type="term" value="F:DNA-binding transcription factor activity, RNA polymerase II-specific"/>
    <property type="evidence" value="ECO:0007669"/>
    <property type="project" value="InterPro"/>
</dbReference>
<dbReference type="Gene3D" id="4.10.240.10">
    <property type="entry name" value="Zn(2)-C6 fungal-type DNA-binding domain"/>
    <property type="match status" value="1"/>
</dbReference>
<keyword evidence="1" id="KW-0805">Transcription regulation</keyword>
<dbReference type="InterPro" id="IPR036864">
    <property type="entry name" value="Zn2-C6_fun-type_DNA-bd_sf"/>
</dbReference>
<evidence type="ECO:0000256" key="4">
    <source>
        <dbReference type="ARBA" id="ARBA00023242"/>
    </source>
</evidence>
<evidence type="ECO:0000256" key="3">
    <source>
        <dbReference type="ARBA" id="ARBA00023163"/>
    </source>
</evidence>
<dbReference type="Proteomes" id="UP000326799">
    <property type="component" value="Unassembled WGS sequence"/>
</dbReference>
<keyword evidence="7" id="KW-1185">Reference proteome</keyword>
<dbReference type="AlphaFoldDB" id="A0A5N6E6H8"/>
<dbReference type="GO" id="GO:0009893">
    <property type="term" value="P:positive regulation of metabolic process"/>
    <property type="evidence" value="ECO:0007669"/>
    <property type="project" value="UniProtKB-ARBA"/>
</dbReference>
<dbReference type="InterPro" id="IPR053187">
    <property type="entry name" value="Notoamide_regulator"/>
</dbReference>
<dbReference type="GO" id="GO:0008270">
    <property type="term" value="F:zinc ion binding"/>
    <property type="evidence" value="ECO:0007669"/>
    <property type="project" value="InterPro"/>
</dbReference>
<accession>A0A5N6E6H8</accession>
<dbReference type="PROSITE" id="PS50048">
    <property type="entry name" value="ZN2_CY6_FUNGAL_2"/>
    <property type="match status" value="1"/>
</dbReference>
<proteinExistence type="predicted"/>
<dbReference type="Pfam" id="PF00172">
    <property type="entry name" value="Zn_clus"/>
    <property type="match status" value="1"/>
</dbReference>
<dbReference type="SUPFAM" id="SSF57701">
    <property type="entry name" value="Zn2/Cys6 DNA-binding domain"/>
    <property type="match status" value="1"/>
</dbReference>
<name>A0A5N6E6H8_9EURO</name>
<dbReference type="EMBL" id="ML733818">
    <property type="protein sequence ID" value="KAB8212867.1"/>
    <property type="molecule type" value="Genomic_DNA"/>
</dbReference>
<dbReference type="SMART" id="SM00066">
    <property type="entry name" value="GAL4"/>
    <property type="match status" value="1"/>
</dbReference>
<dbReference type="PANTHER" id="PTHR47256">
    <property type="entry name" value="ZN(II)2CYS6 TRANSCRIPTION FACTOR (EUROFUNG)-RELATED"/>
    <property type="match status" value="1"/>
</dbReference>
<keyword evidence="4" id="KW-0539">Nucleus</keyword>
<gene>
    <name evidence="6" type="ORF">BDV33DRAFT_185993</name>
</gene>
<dbReference type="PANTHER" id="PTHR47256:SF3">
    <property type="entry name" value="ZN(II)2CYS6 TRANSCRIPTION FACTOR (EUROFUNG)"/>
    <property type="match status" value="1"/>
</dbReference>
<evidence type="ECO:0000313" key="6">
    <source>
        <dbReference type="EMBL" id="KAB8212867.1"/>
    </source>
</evidence>
<sequence length="140" mass="15992">MSMMTEHAVKPRTLLPAVCRGLHRSQAPILRIERKSKRRSFACTSCQRKRVKCIGPPPCEACAVSKSECSFEPFTDKRRKLALRVAQRDAENYRRISAYITNILRSGKEEDVKILVKRMQKASSLDFALADLQLLISQKK</sequence>
<feature type="domain" description="Zn(2)-C6 fungal-type" evidence="5">
    <location>
        <begin position="42"/>
        <end position="71"/>
    </location>
</feature>
<evidence type="ECO:0000256" key="2">
    <source>
        <dbReference type="ARBA" id="ARBA00023125"/>
    </source>
</evidence>
<dbReference type="GO" id="GO:0003677">
    <property type="term" value="F:DNA binding"/>
    <property type="evidence" value="ECO:0007669"/>
    <property type="project" value="UniProtKB-KW"/>
</dbReference>
<reference evidence="6 7" key="1">
    <citation type="submission" date="2019-04" db="EMBL/GenBank/DDBJ databases">
        <title>Fungal friends and foes A comparative genomics study of 23 Aspergillus species from section Flavi.</title>
        <authorList>
            <consortium name="DOE Joint Genome Institute"/>
            <person name="Kjaerbolling I."/>
            <person name="Vesth T.C."/>
            <person name="Frisvad J.C."/>
            <person name="Nybo J.L."/>
            <person name="Theobald S."/>
            <person name="Kildgaard S."/>
            <person name="Petersen T.I."/>
            <person name="Kuo A."/>
            <person name="Sato A."/>
            <person name="Lyhne E.K."/>
            <person name="Kogle M.E."/>
            <person name="Wiebenga A."/>
            <person name="Kun R.S."/>
            <person name="Lubbers R.J."/>
            <person name="Makela M.R."/>
            <person name="Barry K."/>
            <person name="Chovatia M."/>
            <person name="Clum A."/>
            <person name="Daum C."/>
            <person name="Haridas S."/>
            <person name="He G."/>
            <person name="LaButti K."/>
            <person name="Lipzen A."/>
            <person name="Mondo S."/>
            <person name="Pangilinan J."/>
            <person name="Riley R."/>
            <person name="Salamov A."/>
            <person name="Simmons B.A."/>
            <person name="Magnuson J.K."/>
            <person name="Henrissat B."/>
            <person name="Mortensen U.H."/>
            <person name="Larsen T.O."/>
            <person name="De vries R.P."/>
            <person name="Grigoriev I.V."/>
            <person name="Machida M."/>
            <person name="Baker S.E."/>
            <person name="Andersen M.R."/>
        </authorList>
    </citation>
    <scope>NUCLEOTIDE SEQUENCE [LARGE SCALE GENOMIC DNA]</scope>
    <source>
        <strain evidence="6 7">CBS 126849</strain>
    </source>
</reference>
<dbReference type="CDD" id="cd00067">
    <property type="entry name" value="GAL4"/>
    <property type="match status" value="1"/>
</dbReference>